<reference evidence="3 4" key="1">
    <citation type="submission" date="2012-01" db="EMBL/GenBank/DDBJ databases">
        <title>Complete sequence of Desulfotomaculum gibsoniae DSM 7213.</title>
        <authorList>
            <consortium name="US DOE Joint Genome Institute"/>
            <person name="Lucas S."/>
            <person name="Han J."/>
            <person name="Lapidus A."/>
            <person name="Cheng J.-F."/>
            <person name="Goodwin L."/>
            <person name="Pitluck S."/>
            <person name="Peters L."/>
            <person name="Ovchinnikova G."/>
            <person name="Teshima H."/>
            <person name="Detter J.C."/>
            <person name="Han C."/>
            <person name="Tapia R."/>
            <person name="Land M."/>
            <person name="Hauser L."/>
            <person name="Kyrpides N."/>
            <person name="Ivanova N."/>
            <person name="Pagani I."/>
            <person name="Parshina S."/>
            <person name="Plugge C."/>
            <person name="Muyzer G."/>
            <person name="Kuever J."/>
            <person name="Ivanova A."/>
            <person name="Nazina T."/>
            <person name="Klenk H.-P."/>
            <person name="Brambilla E."/>
            <person name="Spring S."/>
            <person name="Stams A.F."/>
            <person name="Woyke T."/>
        </authorList>
    </citation>
    <scope>NUCLEOTIDE SEQUENCE [LARGE SCALE GENOMIC DNA]</scope>
    <source>
        <strain evidence="3 4">DSM 7213</strain>
    </source>
</reference>
<dbReference type="PIRSF" id="PIRSF003108">
    <property type="entry name" value="DinJ"/>
    <property type="match status" value="1"/>
</dbReference>
<dbReference type="InterPro" id="IPR026262">
    <property type="entry name" value="DinJ"/>
</dbReference>
<dbReference type="RefSeq" id="WP_006523747.1">
    <property type="nucleotide sequence ID" value="NC_021184.1"/>
</dbReference>
<proteinExistence type="inferred from homology"/>
<dbReference type="OrthoDB" id="9804867at2"/>
<comment type="similarity">
    <text evidence="1">Belongs to the RelB/DinJ antitoxin family.</text>
</comment>
<dbReference type="PANTHER" id="PTHR38781:SF1">
    <property type="entry name" value="ANTITOXIN DINJ-RELATED"/>
    <property type="match status" value="1"/>
</dbReference>
<dbReference type="KEGG" id="dgi:Desgi_1209"/>
<keyword evidence="4" id="KW-1185">Reference proteome</keyword>
<accession>R4KGD9</accession>
<dbReference type="eggNOG" id="COG3077">
    <property type="taxonomic scope" value="Bacteria"/>
</dbReference>
<dbReference type="InterPro" id="IPR013321">
    <property type="entry name" value="Arc_rbn_hlx_hlx"/>
</dbReference>
<dbReference type="AlphaFoldDB" id="R4KGD9"/>
<sequence>MANDTTNLNIRMDVELKKQAEELFSELGMNMTTAINIFLRQAVRQGSIPFAIKLNDPNAETVAAMKEGEDIIKSGKSRFYNTEEMFKDLGI</sequence>
<dbReference type="EMBL" id="CP003273">
    <property type="protein sequence ID" value="AGL00732.1"/>
    <property type="molecule type" value="Genomic_DNA"/>
</dbReference>
<name>R4KGD9_9FIRM</name>
<keyword evidence="2" id="KW-1277">Toxin-antitoxin system</keyword>
<dbReference type="GO" id="GO:0006351">
    <property type="term" value="P:DNA-templated transcription"/>
    <property type="evidence" value="ECO:0007669"/>
    <property type="project" value="TreeGrafter"/>
</dbReference>
<evidence type="ECO:0000313" key="4">
    <source>
        <dbReference type="Proteomes" id="UP000013520"/>
    </source>
</evidence>
<dbReference type="GO" id="GO:0015643">
    <property type="term" value="F:toxic substance binding"/>
    <property type="evidence" value="ECO:0007669"/>
    <property type="project" value="InterPro"/>
</dbReference>
<dbReference type="Pfam" id="PF04221">
    <property type="entry name" value="RelB"/>
    <property type="match status" value="1"/>
</dbReference>
<dbReference type="Proteomes" id="UP000013520">
    <property type="component" value="Chromosome"/>
</dbReference>
<dbReference type="InterPro" id="IPR007337">
    <property type="entry name" value="RelB/DinJ"/>
</dbReference>
<dbReference type="Gene3D" id="1.10.1220.10">
    <property type="entry name" value="Met repressor-like"/>
    <property type="match status" value="1"/>
</dbReference>
<dbReference type="HOGENOM" id="CLU_154558_5_3_9"/>
<organism evidence="3 4">
    <name type="scientific">Desulfoscipio gibsoniae DSM 7213</name>
    <dbReference type="NCBI Taxonomy" id="767817"/>
    <lineage>
        <taxon>Bacteria</taxon>
        <taxon>Bacillati</taxon>
        <taxon>Bacillota</taxon>
        <taxon>Clostridia</taxon>
        <taxon>Eubacteriales</taxon>
        <taxon>Desulfallaceae</taxon>
        <taxon>Desulfoscipio</taxon>
    </lineage>
</organism>
<dbReference type="GO" id="GO:0006355">
    <property type="term" value="P:regulation of DNA-templated transcription"/>
    <property type="evidence" value="ECO:0007669"/>
    <property type="project" value="InterPro"/>
</dbReference>
<evidence type="ECO:0000313" key="3">
    <source>
        <dbReference type="EMBL" id="AGL00732.1"/>
    </source>
</evidence>
<evidence type="ECO:0000256" key="1">
    <source>
        <dbReference type="ARBA" id="ARBA00010562"/>
    </source>
</evidence>
<protein>
    <submittedName>
        <fullName evidence="3">Addiction module antitoxin, RelB/DinJ family</fullName>
    </submittedName>
</protein>
<dbReference type="STRING" id="767817.Desgi_1209"/>
<evidence type="ECO:0000256" key="2">
    <source>
        <dbReference type="ARBA" id="ARBA00022649"/>
    </source>
</evidence>
<dbReference type="GO" id="GO:0000987">
    <property type="term" value="F:cis-regulatory region sequence-specific DNA binding"/>
    <property type="evidence" value="ECO:0007669"/>
    <property type="project" value="InterPro"/>
</dbReference>
<dbReference type="GO" id="GO:0044010">
    <property type="term" value="P:single-species biofilm formation"/>
    <property type="evidence" value="ECO:0007669"/>
    <property type="project" value="InterPro"/>
</dbReference>
<dbReference type="NCBIfam" id="TIGR02384">
    <property type="entry name" value="RelB_DinJ"/>
    <property type="match status" value="1"/>
</dbReference>
<dbReference type="PANTHER" id="PTHR38781">
    <property type="entry name" value="ANTITOXIN DINJ-RELATED"/>
    <property type="match status" value="1"/>
</dbReference>
<gene>
    <name evidence="3" type="ORF">Desgi_1209</name>
</gene>